<dbReference type="GO" id="GO:0003700">
    <property type="term" value="F:DNA-binding transcription factor activity"/>
    <property type="evidence" value="ECO:0007669"/>
    <property type="project" value="TreeGrafter"/>
</dbReference>
<dbReference type="Gene3D" id="1.10.357.10">
    <property type="entry name" value="Tetracycline Repressor, domain 2"/>
    <property type="match status" value="1"/>
</dbReference>
<dbReference type="GO" id="GO:0000976">
    <property type="term" value="F:transcription cis-regulatory region binding"/>
    <property type="evidence" value="ECO:0007669"/>
    <property type="project" value="TreeGrafter"/>
</dbReference>
<dbReference type="AlphaFoldDB" id="A0A418NDF6"/>
<feature type="domain" description="HTH tetR-type" evidence="3">
    <location>
        <begin position="1"/>
        <end position="60"/>
    </location>
</feature>
<dbReference type="RefSeq" id="WP_119514465.1">
    <property type="nucleotide sequence ID" value="NZ_QXFK01000019.1"/>
</dbReference>
<dbReference type="SUPFAM" id="SSF46689">
    <property type="entry name" value="Homeodomain-like"/>
    <property type="match status" value="1"/>
</dbReference>
<dbReference type="PROSITE" id="PS50977">
    <property type="entry name" value="HTH_TETR_2"/>
    <property type="match status" value="1"/>
</dbReference>
<accession>A0A418NDF6</accession>
<proteinExistence type="predicted"/>
<dbReference type="InterPro" id="IPR015292">
    <property type="entry name" value="Tscrpt_reg_YbiH_C"/>
</dbReference>
<reference evidence="4 5" key="1">
    <citation type="submission" date="2018-08" db="EMBL/GenBank/DDBJ databases">
        <title>Altererythrobacter sp.Ery1 and Ery12, the genome sequencing of novel strains in genus Alterythrobacter.</title>
        <authorList>
            <person name="Cheng H."/>
            <person name="Wu Y.-H."/>
            <person name="Fang C."/>
            <person name="Xu X.-W."/>
        </authorList>
    </citation>
    <scope>NUCLEOTIDE SEQUENCE [LARGE SCALE GENOMIC DNA]</scope>
    <source>
        <strain evidence="4 5">Ery1</strain>
    </source>
</reference>
<dbReference type="InterPro" id="IPR001647">
    <property type="entry name" value="HTH_TetR"/>
</dbReference>
<dbReference type="Gene3D" id="1.10.10.60">
    <property type="entry name" value="Homeodomain-like"/>
    <property type="match status" value="1"/>
</dbReference>
<keyword evidence="5" id="KW-1185">Reference proteome</keyword>
<dbReference type="Pfam" id="PF00440">
    <property type="entry name" value="TetR_N"/>
    <property type="match status" value="1"/>
</dbReference>
<evidence type="ECO:0000313" key="4">
    <source>
        <dbReference type="EMBL" id="RIV75539.1"/>
    </source>
</evidence>
<dbReference type="InterPro" id="IPR036271">
    <property type="entry name" value="Tet_transcr_reg_TetR-rel_C_sf"/>
</dbReference>
<dbReference type="EMBL" id="QXFK01000019">
    <property type="protein sequence ID" value="RIV75539.1"/>
    <property type="molecule type" value="Genomic_DNA"/>
</dbReference>
<protein>
    <submittedName>
        <fullName evidence="4">DUF1956 domain-containing protein</fullName>
    </submittedName>
</protein>
<gene>
    <name evidence="4" type="ORF">D2V04_14665</name>
</gene>
<dbReference type="Proteomes" id="UP000285092">
    <property type="component" value="Unassembled WGS sequence"/>
</dbReference>
<sequence length="206" mass="22650">MAMPSILEAAIDQFGRKGFEGASTRAIAAAAGTTMSSITYHFGSKHGLYLAAADHIAQRIAEMQAPTVERMRELADGSREGAIAALLGLFDSFALMMLCAESAPWARFILREQQEPTEAFERLYGGVMRRMSEQVVEWLRLARSDLSEREARATAVVMFGQTMILRAGRATVCRVIGVETIDDDVAALLRARLRSNLLAILREEPT</sequence>
<dbReference type="Pfam" id="PF09209">
    <property type="entry name" value="CecR_C"/>
    <property type="match status" value="1"/>
</dbReference>
<dbReference type="PANTHER" id="PTHR30055">
    <property type="entry name" value="HTH-TYPE TRANSCRIPTIONAL REGULATOR RUTR"/>
    <property type="match status" value="1"/>
</dbReference>
<dbReference type="InterPro" id="IPR050109">
    <property type="entry name" value="HTH-type_TetR-like_transc_reg"/>
</dbReference>
<dbReference type="InterPro" id="IPR009057">
    <property type="entry name" value="Homeodomain-like_sf"/>
</dbReference>
<keyword evidence="1 2" id="KW-0238">DNA-binding</keyword>
<evidence type="ECO:0000259" key="3">
    <source>
        <dbReference type="PROSITE" id="PS50977"/>
    </source>
</evidence>
<dbReference type="SUPFAM" id="SSF48498">
    <property type="entry name" value="Tetracyclin repressor-like, C-terminal domain"/>
    <property type="match status" value="1"/>
</dbReference>
<dbReference type="OrthoDB" id="2356263at2"/>
<dbReference type="PANTHER" id="PTHR30055:SF146">
    <property type="entry name" value="HTH-TYPE TRANSCRIPTIONAL DUAL REGULATOR CECR"/>
    <property type="match status" value="1"/>
</dbReference>
<feature type="DNA-binding region" description="H-T-H motif" evidence="2">
    <location>
        <begin position="23"/>
        <end position="42"/>
    </location>
</feature>
<evidence type="ECO:0000256" key="2">
    <source>
        <dbReference type="PROSITE-ProRule" id="PRU00335"/>
    </source>
</evidence>
<organism evidence="4 5">
    <name type="scientific">Pelagerythrobacter aerophilus</name>
    <dbReference type="NCBI Taxonomy" id="2306995"/>
    <lineage>
        <taxon>Bacteria</taxon>
        <taxon>Pseudomonadati</taxon>
        <taxon>Pseudomonadota</taxon>
        <taxon>Alphaproteobacteria</taxon>
        <taxon>Sphingomonadales</taxon>
        <taxon>Erythrobacteraceae</taxon>
        <taxon>Pelagerythrobacter</taxon>
    </lineage>
</organism>
<comment type="caution">
    <text evidence="4">The sequence shown here is derived from an EMBL/GenBank/DDBJ whole genome shotgun (WGS) entry which is preliminary data.</text>
</comment>
<evidence type="ECO:0000313" key="5">
    <source>
        <dbReference type="Proteomes" id="UP000285092"/>
    </source>
</evidence>
<dbReference type="PRINTS" id="PR00455">
    <property type="entry name" value="HTHTETR"/>
</dbReference>
<name>A0A418NDF6_9SPHN</name>
<evidence type="ECO:0000256" key="1">
    <source>
        <dbReference type="ARBA" id="ARBA00023125"/>
    </source>
</evidence>